<dbReference type="Proteomes" id="UP000247476">
    <property type="component" value="Unassembled WGS sequence"/>
</dbReference>
<evidence type="ECO:0000313" key="4">
    <source>
        <dbReference type="EMBL" id="PYI53830.1"/>
    </source>
</evidence>
<name>A0A2V5KHM1_9BACL</name>
<feature type="chain" id="PRO_5016014811" description="Copper amine oxidase-like N-terminal domain-containing protein" evidence="2">
    <location>
        <begin position="24"/>
        <end position="328"/>
    </location>
</feature>
<feature type="signal peptide" evidence="2">
    <location>
        <begin position="1"/>
        <end position="23"/>
    </location>
</feature>
<protein>
    <recommendedName>
        <fullName evidence="3">Copper amine oxidase-like N-terminal domain-containing protein</fullName>
    </recommendedName>
</protein>
<keyword evidence="5" id="KW-1185">Reference proteome</keyword>
<organism evidence="4 5">
    <name type="scientific">Paenibacillus flagellatus</name>
    <dbReference type="NCBI Taxonomy" id="2211139"/>
    <lineage>
        <taxon>Bacteria</taxon>
        <taxon>Bacillati</taxon>
        <taxon>Bacillota</taxon>
        <taxon>Bacilli</taxon>
        <taxon>Bacillales</taxon>
        <taxon>Paenibacillaceae</taxon>
        <taxon>Paenibacillus</taxon>
    </lineage>
</organism>
<evidence type="ECO:0000256" key="2">
    <source>
        <dbReference type="SAM" id="SignalP"/>
    </source>
</evidence>
<dbReference type="Gene3D" id="3.30.457.10">
    <property type="entry name" value="Copper amine oxidase-like, N-terminal domain"/>
    <property type="match status" value="1"/>
</dbReference>
<proteinExistence type="predicted"/>
<keyword evidence="2" id="KW-0732">Signal</keyword>
<sequence length="328" mass="35303">MRVTNMISAVPMLLGFFTATAAAAGEPSTDPVQLLQFRSASSAEPVEASLRGADRFKVAWRLAEPSPELLQRTDDGTFRYRSGGRTYAVLPSGARTPDPGQDAKPASDLPDAPSPLVFDGNAVRSEAAGGGWTYTLPEGRSVLPQTRQTDARSNLYFQDDASNWYSLTASGEERFVLRLDGIGDRPKCVVAPSGDSACASPALGLIGLREKSDAPRLYMDGRETFFPMRPAVIDGVTYVPLRPIAETLKASVVWGEEDQSVTIKGERAVRLAIGRPGATVDGKTVPLEHPPLLIDDTTFVPLRFVGEALGETIIWEEATRTIQIASPQ</sequence>
<dbReference type="AlphaFoldDB" id="A0A2V5KHM1"/>
<evidence type="ECO:0000313" key="5">
    <source>
        <dbReference type="Proteomes" id="UP000247476"/>
    </source>
</evidence>
<dbReference type="Pfam" id="PF07833">
    <property type="entry name" value="Cu_amine_oxidN1"/>
    <property type="match status" value="1"/>
</dbReference>
<dbReference type="InterPro" id="IPR012854">
    <property type="entry name" value="Cu_amine_oxidase-like_N"/>
</dbReference>
<evidence type="ECO:0000256" key="1">
    <source>
        <dbReference type="SAM" id="MobiDB-lite"/>
    </source>
</evidence>
<comment type="caution">
    <text evidence="4">The sequence shown here is derived from an EMBL/GenBank/DDBJ whole genome shotgun (WGS) entry which is preliminary data.</text>
</comment>
<dbReference type="RefSeq" id="WP_110840818.1">
    <property type="nucleotide sequence ID" value="NZ_QJVJ01000006.1"/>
</dbReference>
<dbReference type="OrthoDB" id="2665331at2"/>
<evidence type="ECO:0000259" key="3">
    <source>
        <dbReference type="Pfam" id="PF07833"/>
    </source>
</evidence>
<feature type="region of interest" description="Disordered" evidence="1">
    <location>
        <begin position="88"/>
        <end position="113"/>
    </location>
</feature>
<dbReference type="InterPro" id="IPR036582">
    <property type="entry name" value="Mao_N_sf"/>
</dbReference>
<dbReference type="SUPFAM" id="SSF55383">
    <property type="entry name" value="Copper amine oxidase, domain N"/>
    <property type="match status" value="1"/>
</dbReference>
<feature type="domain" description="Copper amine oxidase-like N-terminal" evidence="3">
    <location>
        <begin position="219"/>
        <end position="324"/>
    </location>
</feature>
<accession>A0A2V5KHM1</accession>
<reference evidence="4 5" key="1">
    <citation type="submission" date="2018-05" db="EMBL/GenBank/DDBJ databases">
        <title>Paenibacillus flagellatus sp. nov., isolated from selenium mineral soil.</title>
        <authorList>
            <person name="Dai X."/>
        </authorList>
    </citation>
    <scope>NUCLEOTIDE SEQUENCE [LARGE SCALE GENOMIC DNA]</scope>
    <source>
        <strain evidence="4 5">DXL2</strain>
    </source>
</reference>
<dbReference type="EMBL" id="QJVJ01000006">
    <property type="protein sequence ID" value="PYI53830.1"/>
    <property type="molecule type" value="Genomic_DNA"/>
</dbReference>
<gene>
    <name evidence="4" type="ORF">DLM86_14835</name>
</gene>